<proteinExistence type="predicted"/>
<dbReference type="PANTHER" id="PTHR23521">
    <property type="entry name" value="TRANSPORTER MFS SUPERFAMILY"/>
    <property type="match status" value="1"/>
</dbReference>
<keyword evidence="8" id="KW-1185">Reference proteome</keyword>
<protein>
    <submittedName>
        <fullName evidence="7">MFS transporter</fullName>
    </submittedName>
</protein>
<keyword evidence="1 5" id="KW-0812">Transmembrane</keyword>
<reference evidence="7 8" key="1">
    <citation type="journal article" date="2011" name="Int. J. Syst. Evol. Microbiol.">
        <title>Zhongshania antarctica gen. nov., sp. nov. and Zhongshania guokunii sp. nov., gammaproteobacteria respectively isolated from coastal attached (fast) ice and surface seawater of the Antarctic.</title>
        <authorList>
            <person name="Li H.J."/>
            <person name="Zhang X.Y."/>
            <person name="Chen C.X."/>
            <person name="Zhang Y.J."/>
            <person name="Gao Z.M."/>
            <person name="Yu Y."/>
            <person name="Chen X.L."/>
            <person name="Chen B."/>
            <person name="Zhang Y.Z."/>
        </authorList>
    </citation>
    <scope>NUCLEOTIDE SEQUENCE [LARGE SCALE GENOMIC DNA]</scope>
    <source>
        <strain evidence="7 8">R06B22</strain>
    </source>
</reference>
<feature type="transmembrane region" description="Helical" evidence="5">
    <location>
        <begin position="321"/>
        <end position="343"/>
    </location>
</feature>
<keyword evidence="3 5" id="KW-0472">Membrane</keyword>
<dbReference type="CDD" id="cd17477">
    <property type="entry name" value="MFS_YcaD_like"/>
    <property type="match status" value="1"/>
</dbReference>
<feature type="transmembrane region" description="Helical" evidence="5">
    <location>
        <begin position="233"/>
        <end position="252"/>
    </location>
</feature>
<accession>A0ABV3TVP5</accession>
<dbReference type="SUPFAM" id="SSF103473">
    <property type="entry name" value="MFS general substrate transporter"/>
    <property type="match status" value="1"/>
</dbReference>
<keyword evidence="2 5" id="KW-1133">Transmembrane helix</keyword>
<dbReference type="EMBL" id="JBFRYB010000001">
    <property type="protein sequence ID" value="MEX1665674.1"/>
    <property type="molecule type" value="Genomic_DNA"/>
</dbReference>
<feature type="domain" description="Major facilitator superfamily (MFS) profile" evidence="6">
    <location>
        <begin position="199"/>
        <end position="430"/>
    </location>
</feature>
<dbReference type="InterPro" id="IPR020846">
    <property type="entry name" value="MFS_dom"/>
</dbReference>
<name>A0ABV3TVP5_9GAMM</name>
<evidence type="ECO:0000256" key="4">
    <source>
        <dbReference type="SAM" id="MobiDB-lite"/>
    </source>
</evidence>
<dbReference type="InterPro" id="IPR036259">
    <property type="entry name" value="MFS_trans_sf"/>
</dbReference>
<feature type="transmembrane region" description="Helical" evidence="5">
    <location>
        <begin position="40"/>
        <end position="61"/>
    </location>
</feature>
<feature type="transmembrane region" description="Helical" evidence="5">
    <location>
        <begin position="97"/>
        <end position="119"/>
    </location>
</feature>
<feature type="transmembrane region" description="Helical" evidence="5">
    <location>
        <begin position="159"/>
        <end position="182"/>
    </location>
</feature>
<feature type="transmembrane region" description="Helical" evidence="5">
    <location>
        <begin position="202"/>
        <end position="221"/>
    </location>
</feature>
<feature type="transmembrane region" description="Helical" evidence="5">
    <location>
        <begin position="355"/>
        <end position="372"/>
    </location>
</feature>
<dbReference type="Gene3D" id="1.20.1250.20">
    <property type="entry name" value="MFS general substrate transporter like domains"/>
    <property type="match status" value="2"/>
</dbReference>
<gene>
    <name evidence="7" type="ORF">AB4875_09230</name>
</gene>
<dbReference type="InterPro" id="IPR047200">
    <property type="entry name" value="MFS_YcaD-like"/>
</dbReference>
<evidence type="ECO:0000313" key="7">
    <source>
        <dbReference type="EMBL" id="MEX1665674.1"/>
    </source>
</evidence>
<evidence type="ECO:0000259" key="6">
    <source>
        <dbReference type="PROSITE" id="PS50850"/>
    </source>
</evidence>
<dbReference type="InterPro" id="IPR011701">
    <property type="entry name" value="MFS"/>
</dbReference>
<feature type="transmembrane region" description="Helical" evidence="5">
    <location>
        <begin position="289"/>
        <end position="309"/>
    </location>
</feature>
<organism evidence="7 8">
    <name type="scientific">Zhongshania arctica</name>
    <dbReference type="NCBI Taxonomy" id="3238302"/>
    <lineage>
        <taxon>Bacteria</taxon>
        <taxon>Pseudomonadati</taxon>
        <taxon>Pseudomonadota</taxon>
        <taxon>Gammaproteobacteria</taxon>
        <taxon>Cellvibrionales</taxon>
        <taxon>Spongiibacteraceae</taxon>
        <taxon>Zhongshania</taxon>
    </lineage>
</organism>
<dbReference type="RefSeq" id="WP_368375775.1">
    <property type="nucleotide sequence ID" value="NZ_JBFRYB010000001.1"/>
</dbReference>
<dbReference type="PANTHER" id="PTHR23521:SF3">
    <property type="entry name" value="MFS TRANSPORTER"/>
    <property type="match status" value="1"/>
</dbReference>
<evidence type="ECO:0000256" key="3">
    <source>
        <dbReference type="ARBA" id="ARBA00023136"/>
    </source>
</evidence>
<feature type="transmembrane region" description="Helical" evidence="5">
    <location>
        <begin position="264"/>
        <end position="283"/>
    </location>
</feature>
<evidence type="ECO:0000256" key="1">
    <source>
        <dbReference type="ARBA" id="ARBA00022692"/>
    </source>
</evidence>
<dbReference type="PROSITE" id="PS50850">
    <property type="entry name" value="MFS"/>
    <property type="match status" value="1"/>
</dbReference>
<feature type="region of interest" description="Disordered" evidence="4">
    <location>
        <begin position="405"/>
        <end position="430"/>
    </location>
</feature>
<feature type="transmembrane region" description="Helical" evidence="5">
    <location>
        <begin position="131"/>
        <end position="153"/>
    </location>
</feature>
<comment type="caution">
    <text evidence="7">The sequence shown here is derived from an EMBL/GenBank/DDBJ whole genome shotgun (WGS) entry which is preliminary data.</text>
</comment>
<dbReference type="Pfam" id="PF07690">
    <property type="entry name" value="MFS_1"/>
    <property type="match status" value="2"/>
</dbReference>
<evidence type="ECO:0000256" key="2">
    <source>
        <dbReference type="ARBA" id="ARBA00022989"/>
    </source>
</evidence>
<feature type="transmembrane region" description="Helical" evidence="5">
    <location>
        <begin position="73"/>
        <end position="91"/>
    </location>
</feature>
<dbReference type="Proteomes" id="UP001557484">
    <property type="component" value="Unassembled WGS sequence"/>
</dbReference>
<evidence type="ECO:0000256" key="5">
    <source>
        <dbReference type="SAM" id="Phobius"/>
    </source>
</evidence>
<evidence type="ECO:0000313" key="8">
    <source>
        <dbReference type="Proteomes" id="UP001557484"/>
    </source>
</evidence>
<sequence length="430" mass="46168">MRRLLLPLAALLISDALLLIGHGLMLTLLPLRAEIEQFSAAQTGFTASTYFIGFVISCLVTPHIVRRVGHIRCFAVLATVFSAVVLLFHALPSFVVWLVLRFIVGFCIAGLYMVIESWLNDRATRETRGTILSLYTVINLSMIILGQQMLNFADPSGPMLFGLAAILLSLAIVPVSLTATLAPAPMQVVKLDFRRLWQLSHVGMEGAITSGLVTGAFWAMGPVYARGLGLDTSQLTLFMSGVVLGGALFQLPLGRLSDHYDRRLVLYFISLAGALVSAVLVFVPVVGNAFLFLAVLWGGTVMTMYSICLAHTSDNAEASDFVLVGSGILFLYGCSSAVGAPLASVFMSLFGPRGLFAFAAVCLLGFTLGISIRRKSHVVAIVDETEPFVTILETSPVIFELDPRHNDGEDSEFLAADGSSPGSDQDKASL</sequence>